<dbReference type="InterPro" id="IPR036095">
    <property type="entry name" value="PTS_EIIB-like_sf"/>
</dbReference>
<dbReference type="PANTHER" id="PTHR30505:SF0">
    <property type="entry name" value="FRUCTOSE-LIKE PTS SYSTEM EIIBC COMPONENT-RELATED"/>
    <property type="match status" value="1"/>
</dbReference>
<dbReference type="FunFam" id="3.40.50.2300:FF:000014">
    <property type="entry name" value="PTS system fructose-like transporter subunit IIB"/>
    <property type="match status" value="1"/>
</dbReference>
<dbReference type="InterPro" id="IPR013011">
    <property type="entry name" value="PTS_EIIB_2"/>
</dbReference>
<keyword evidence="2" id="KW-0597">Phosphoprotein</keyword>
<dbReference type="EMBL" id="JQAR01000009">
    <property type="protein sequence ID" value="KRN30077.1"/>
    <property type="molecule type" value="Genomic_DNA"/>
</dbReference>
<name>A0A0R2FYT8_9LACO</name>
<feature type="domain" description="PTS EIIB type-2" evidence="7">
    <location>
        <begin position="15"/>
        <end position="113"/>
    </location>
</feature>
<keyword evidence="1" id="KW-0813">Transport</keyword>
<dbReference type="AlphaFoldDB" id="A0A0R2FYT8"/>
<evidence type="ECO:0000256" key="6">
    <source>
        <dbReference type="ARBA" id="ARBA00022777"/>
    </source>
</evidence>
<evidence type="ECO:0000259" key="7">
    <source>
        <dbReference type="PROSITE" id="PS51099"/>
    </source>
</evidence>
<keyword evidence="4" id="KW-0808">Transferase</keyword>
<dbReference type="InterPro" id="IPR050864">
    <property type="entry name" value="Bacterial_PTS_Sugar_Transport"/>
</dbReference>
<dbReference type="CDD" id="cd05569">
    <property type="entry name" value="PTS_IIB_fructose"/>
    <property type="match status" value="1"/>
</dbReference>
<evidence type="ECO:0000313" key="9">
    <source>
        <dbReference type="Proteomes" id="UP000051727"/>
    </source>
</evidence>
<dbReference type="STRING" id="1618.IV36_GL002329"/>
<evidence type="ECO:0000256" key="3">
    <source>
        <dbReference type="ARBA" id="ARBA00022597"/>
    </source>
</evidence>
<dbReference type="PROSITE" id="PS51099">
    <property type="entry name" value="PTS_EIIB_TYPE_2"/>
    <property type="match status" value="1"/>
</dbReference>
<dbReference type="GO" id="GO:0016301">
    <property type="term" value="F:kinase activity"/>
    <property type="evidence" value="ECO:0007669"/>
    <property type="project" value="UniProtKB-KW"/>
</dbReference>
<evidence type="ECO:0000256" key="5">
    <source>
        <dbReference type="ARBA" id="ARBA00022683"/>
    </source>
</evidence>
<dbReference type="GO" id="GO:0009401">
    <property type="term" value="P:phosphoenolpyruvate-dependent sugar phosphotransferase system"/>
    <property type="evidence" value="ECO:0007669"/>
    <property type="project" value="UniProtKB-KW"/>
</dbReference>
<organism evidence="8 9">
    <name type="scientific">Liquorilactobacillus mali</name>
    <dbReference type="NCBI Taxonomy" id="1618"/>
    <lineage>
        <taxon>Bacteria</taxon>
        <taxon>Bacillati</taxon>
        <taxon>Bacillota</taxon>
        <taxon>Bacilli</taxon>
        <taxon>Lactobacillales</taxon>
        <taxon>Lactobacillaceae</taxon>
        <taxon>Liquorilactobacillus</taxon>
    </lineage>
</organism>
<dbReference type="GO" id="GO:0090563">
    <property type="term" value="F:protein-phosphocysteine-sugar phosphotransferase activity"/>
    <property type="evidence" value="ECO:0007669"/>
    <property type="project" value="TreeGrafter"/>
</dbReference>
<keyword evidence="6" id="KW-0418">Kinase</keyword>
<accession>A0A0R2FYT8</accession>
<protein>
    <submittedName>
        <fullName evidence="8">PTS system fructose-specific IIB component</fullName>
    </submittedName>
</protein>
<dbReference type="InterPro" id="IPR003353">
    <property type="entry name" value="PTS_IIB_fruc"/>
</dbReference>
<proteinExistence type="predicted"/>
<keyword evidence="3" id="KW-0762">Sugar transport</keyword>
<evidence type="ECO:0000256" key="1">
    <source>
        <dbReference type="ARBA" id="ARBA00022448"/>
    </source>
</evidence>
<evidence type="ECO:0000256" key="2">
    <source>
        <dbReference type="ARBA" id="ARBA00022553"/>
    </source>
</evidence>
<dbReference type="PANTHER" id="PTHR30505">
    <property type="entry name" value="FRUCTOSE-LIKE PERMEASE"/>
    <property type="match status" value="1"/>
</dbReference>
<dbReference type="PATRIC" id="fig|1618.3.peg.2393"/>
<comment type="caution">
    <text evidence="8">The sequence shown here is derived from an EMBL/GenBank/DDBJ whole genome shotgun (WGS) entry which is preliminary data.</text>
</comment>
<dbReference type="Pfam" id="PF02302">
    <property type="entry name" value="PTS_IIB"/>
    <property type="match status" value="1"/>
</dbReference>
<dbReference type="InterPro" id="IPR003501">
    <property type="entry name" value="PTS_EIIB_2/3"/>
</dbReference>
<keyword evidence="5" id="KW-0598">Phosphotransferase system</keyword>
<reference evidence="8 9" key="1">
    <citation type="journal article" date="2015" name="Genome Announc.">
        <title>Expanding the biotechnology potential of lactobacilli through comparative genomics of 213 strains and associated genera.</title>
        <authorList>
            <person name="Sun Z."/>
            <person name="Harris H.M."/>
            <person name="McCann A."/>
            <person name="Guo C."/>
            <person name="Argimon S."/>
            <person name="Zhang W."/>
            <person name="Yang X."/>
            <person name="Jeffery I.B."/>
            <person name="Cooney J.C."/>
            <person name="Kagawa T.F."/>
            <person name="Liu W."/>
            <person name="Song Y."/>
            <person name="Salvetti E."/>
            <person name="Wrobel A."/>
            <person name="Rasinkangas P."/>
            <person name="Parkhill J."/>
            <person name="Rea M.C."/>
            <person name="O'Sullivan O."/>
            <person name="Ritari J."/>
            <person name="Douillard F.P."/>
            <person name="Paul Ross R."/>
            <person name="Yang R."/>
            <person name="Briner A.E."/>
            <person name="Felis G.E."/>
            <person name="de Vos W.M."/>
            <person name="Barrangou R."/>
            <person name="Klaenhammer T.R."/>
            <person name="Caufield P.W."/>
            <person name="Cui Y."/>
            <person name="Zhang H."/>
            <person name="O'Toole P.W."/>
        </authorList>
    </citation>
    <scope>NUCLEOTIDE SEQUENCE [LARGE SCALE GENOMIC DNA]</scope>
    <source>
        <strain evidence="8 9">ATCC 27304</strain>
    </source>
</reference>
<dbReference type="GO" id="GO:0005886">
    <property type="term" value="C:plasma membrane"/>
    <property type="evidence" value="ECO:0007669"/>
    <property type="project" value="TreeGrafter"/>
</dbReference>
<gene>
    <name evidence="8" type="ORF">IV36_GL002329</name>
</gene>
<evidence type="ECO:0000256" key="4">
    <source>
        <dbReference type="ARBA" id="ARBA00022679"/>
    </source>
</evidence>
<dbReference type="Gene3D" id="3.40.50.2300">
    <property type="match status" value="1"/>
</dbReference>
<sequence>MLLTRLKNKKEGFNMKIVGISACTVGIAHTYLAQQKIEDAAKKVGDEVKIETQGTIGTENKLTKEEIQEADIIILAVDVKISGEERFKGKKVVKVSTETAIKSPNKLVEKLHEIVEKEN</sequence>
<dbReference type="NCBIfam" id="TIGR00829">
    <property type="entry name" value="FRU"/>
    <property type="match status" value="1"/>
</dbReference>
<evidence type="ECO:0000313" key="8">
    <source>
        <dbReference type="EMBL" id="KRN30077.1"/>
    </source>
</evidence>
<dbReference type="SUPFAM" id="SSF52794">
    <property type="entry name" value="PTS system IIB component-like"/>
    <property type="match status" value="1"/>
</dbReference>
<dbReference type="GO" id="GO:0022877">
    <property type="term" value="F:protein-N(PI)-phosphohistidine-fructose phosphotransferase system transporter activity"/>
    <property type="evidence" value="ECO:0007669"/>
    <property type="project" value="InterPro"/>
</dbReference>
<dbReference type="Proteomes" id="UP000051727">
    <property type="component" value="Unassembled WGS sequence"/>
</dbReference>